<feature type="region of interest" description="Disordered" evidence="1">
    <location>
        <begin position="50"/>
        <end position="79"/>
    </location>
</feature>
<evidence type="ECO:0000313" key="3">
    <source>
        <dbReference type="Proteomes" id="UP000266673"/>
    </source>
</evidence>
<protein>
    <submittedName>
        <fullName evidence="2">Uncharacterized protein</fullName>
    </submittedName>
</protein>
<organism evidence="2 3">
    <name type="scientific">Gigaspora rosea</name>
    <dbReference type="NCBI Taxonomy" id="44941"/>
    <lineage>
        <taxon>Eukaryota</taxon>
        <taxon>Fungi</taxon>
        <taxon>Fungi incertae sedis</taxon>
        <taxon>Mucoromycota</taxon>
        <taxon>Glomeromycotina</taxon>
        <taxon>Glomeromycetes</taxon>
        <taxon>Diversisporales</taxon>
        <taxon>Gigasporaceae</taxon>
        <taxon>Gigaspora</taxon>
    </lineage>
</organism>
<proteinExistence type="predicted"/>
<keyword evidence="3" id="KW-1185">Reference proteome</keyword>
<sequence length="79" mass="8913">MNCNFNQIHNHCFIAQQKLNMDDNRDISQDSPRNFVIVEIIIDGVLDPLNEGQSSENAENSQPTEFSVELFSGSPPFTN</sequence>
<evidence type="ECO:0000256" key="1">
    <source>
        <dbReference type="SAM" id="MobiDB-lite"/>
    </source>
</evidence>
<dbReference type="AlphaFoldDB" id="A0A397VBM9"/>
<accession>A0A397VBM9</accession>
<name>A0A397VBM9_9GLOM</name>
<evidence type="ECO:0000313" key="2">
    <source>
        <dbReference type="EMBL" id="RIB16696.1"/>
    </source>
</evidence>
<dbReference type="Proteomes" id="UP000266673">
    <property type="component" value="Unassembled WGS sequence"/>
</dbReference>
<comment type="caution">
    <text evidence="2">The sequence shown here is derived from an EMBL/GenBank/DDBJ whole genome shotgun (WGS) entry which is preliminary data.</text>
</comment>
<dbReference type="EMBL" id="QKWP01000656">
    <property type="protein sequence ID" value="RIB16696.1"/>
    <property type="molecule type" value="Genomic_DNA"/>
</dbReference>
<gene>
    <name evidence="2" type="ORF">C2G38_2189209</name>
</gene>
<reference evidence="2 3" key="1">
    <citation type="submission" date="2018-06" db="EMBL/GenBank/DDBJ databases">
        <title>Comparative genomics reveals the genomic features of Rhizophagus irregularis, R. cerebriforme, R. diaphanum and Gigaspora rosea, and their symbiotic lifestyle signature.</title>
        <authorList>
            <person name="Morin E."/>
            <person name="San Clemente H."/>
            <person name="Chen E.C.H."/>
            <person name="De La Providencia I."/>
            <person name="Hainaut M."/>
            <person name="Kuo A."/>
            <person name="Kohler A."/>
            <person name="Murat C."/>
            <person name="Tang N."/>
            <person name="Roy S."/>
            <person name="Loubradou J."/>
            <person name="Henrissat B."/>
            <person name="Grigoriev I.V."/>
            <person name="Corradi N."/>
            <person name="Roux C."/>
            <person name="Martin F.M."/>
        </authorList>
    </citation>
    <scope>NUCLEOTIDE SEQUENCE [LARGE SCALE GENOMIC DNA]</scope>
    <source>
        <strain evidence="2 3">DAOM 194757</strain>
    </source>
</reference>
<dbReference type="OrthoDB" id="10393068at2759"/>
<feature type="compositionally biased region" description="Polar residues" evidence="1">
    <location>
        <begin position="51"/>
        <end position="65"/>
    </location>
</feature>